<dbReference type="AlphaFoldDB" id="A0A5C6V958"/>
<dbReference type="Pfam" id="PF02629">
    <property type="entry name" value="CoA_binding"/>
    <property type="match status" value="1"/>
</dbReference>
<dbReference type="SUPFAM" id="SSF51735">
    <property type="entry name" value="NAD(P)-binding Rossmann-fold domains"/>
    <property type="match status" value="2"/>
</dbReference>
<evidence type="ECO:0000259" key="3">
    <source>
        <dbReference type="Pfam" id="PF02629"/>
    </source>
</evidence>
<dbReference type="EMBL" id="VORB01000002">
    <property type="protein sequence ID" value="TXC81953.1"/>
    <property type="molecule type" value="Genomic_DNA"/>
</dbReference>
<dbReference type="Pfam" id="PF02719">
    <property type="entry name" value="Polysacc_synt_2"/>
    <property type="match status" value="1"/>
</dbReference>
<dbReference type="PANTHER" id="PTHR43318:SF1">
    <property type="entry name" value="POLYSACCHARIDE BIOSYNTHESIS PROTEIN EPSC-RELATED"/>
    <property type="match status" value="1"/>
</dbReference>
<feature type="transmembrane region" description="Helical" evidence="2">
    <location>
        <begin position="12"/>
        <end position="33"/>
    </location>
</feature>
<feature type="transmembrane region" description="Helical" evidence="2">
    <location>
        <begin position="110"/>
        <end position="134"/>
    </location>
</feature>
<dbReference type="InterPro" id="IPR036291">
    <property type="entry name" value="NAD(P)-bd_dom_sf"/>
</dbReference>
<dbReference type="InterPro" id="IPR003869">
    <property type="entry name" value="Polysac_CapD-like"/>
</dbReference>
<evidence type="ECO:0000313" key="5">
    <source>
        <dbReference type="EMBL" id="TXC81953.1"/>
    </source>
</evidence>
<dbReference type="InterPro" id="IPR051203">
    <property type="entry name" value="Polysaccharide_Synthase-Rel"/>
</dbReference>
<feature type="transmembrane region" description="Helical" evidence="2">
    <location>
        <begin position="86"/>
        <end position="104"/>
    </location>
</feature>
<evidence type="ECO:0000313" key="6">
    <source>
        <dbReference type="Proteomes" id="UP000321168"/>
    </source>
</evidence>
<evidence type="ECO:0000259" key="4">
    <source>
        <dbReference type="Pfam" id="PF02719"/>
    </source>
</evidence>
<feature type="domain" description="CoA-binding" evidence="3">
    <location>
        <begin position="147"/>
        <end position="239"/>
    </location>
</feature>
<gene>
    <name evidence="5" type="ORF">FRX97_02345</name>
</gene>
<evidence type="ECO:0000256" key="1">
    <source>
        <dbReference type="ARBA" id="ARBA00007430"/>
    </source>
</evidence>
<reference evidence="5 6" key="1">
    <citation type="submission" date="2019-08" db="EMBL/GenBank/DDBJ databases">
        <title>Genome of Luteibaculum oceani JCM 18817.</title>
        <authorList>
            <person name="Bowman J.P."/>
        </authorList>
    </citation>
    <scope>NUCLEOTIDE SEQUENCE [LARGE SCALE GENOMIC DNA]</scope>
    <source>
        <strain evidence="5 6">JCM 18817</strain>
    </source>
</reference>
<name>A0A5C6V958_9FLAO</name>
<keyword evidence="6" id="KW-1185">Reference proteome</keyword>
<accession>A0A5C6V958</accession>
<dbReference type="PANTHER" id="PTHR43318">
    <property type="entry name" value="UDP-N-ACETYLGLUCOSAMINE 4,6-DEHYDRATASE"/>
    <property type="match status" value="1"/>
</dbReference>
<keyword evidence="2" id="KW-0812">Transmembrane</keyword>
<organism evidence="5 6">
    <name type="scientific">Luteibaculum oceani</name>
    <dbReference type="NCBI Taxonomy" id="1294296"/>
    <lineage>
        <taxon>Bacteria</taxon>
        <taxon>Pseudomonadati</taxon>
        <taxon>Bacteroidota</taxon>
        <taxon>Flavobacteriia</taxon>
        <taxon>Flavobacteriales</taxon>
        <taxon>Luteibaculaceae</taxon>
        <taxon>Luteibaculum</taxon>
    </lineage>
</organism>
<keyword evidence="2" id="KW-0472">Membrane</keyword>
<dbReference type="InterPro" id="IPR003781">
    <property type="entry name" value="CoA-bd"/>
</dbReference>
<dbReference type="OrthoDB" id="9803111at2"/>
<dbReference type="CDD" id="cd05237">
    <property type="entry name" value="UDP_invert_4-6DH_SDR_e"/>
    <property type="match status" value="1"/>
</dbReference>
<evidence type="ECO:0000256" key="2">
    <source>
        <dbReference type="SAM" id="Phobius"/>
    </source>
</evidence>
<feature type="domain" description="Polysaccharide biosynthesis protein CapD-like" evidence="4">
    <location>
        <begin position="289"/>
        <end position="568"/>
    </location>
</feature>
<comment type="caution">
    <text evidence="5">The sequence shown here is derived from an EMBL/GenBank/DDBJ whole genome shotgun (WGS) entry which is preliminary data.</text>
</comment>
<feature type="transmembrane region" description="Helical" evidence="2">
    <location>
        <begin position="53"/>
        <end position="74"/>
    </location>
</feature>
<comment type="similarity">
    <text evidence="1">Belongs to the polysaccharide synthase family.</text>
</comment>
<protein>
    <submittedName>
        <fullName evidence="5">Polysaccharide biosynthesis protein</fullName>
    </submittedName>
</protein>
<sequence>MAVLSKDQVGPRWIIFIADIFICLLSIVLSYTLRFEFNIPEVEIELMKIALPIYIAVRAISFLIGRTFASYVRYTSIEDSKRIVQVIFLGTIVLFLSNLVRYLFIDGLFVFPTSVLLIDLFQSVLFLMGGRIFIKMAYYDRKGTQLKKKVIIYGAGEMGLVTKRALEQKKGGNKSVVGFIDDDQKKVGMRIEGVKVYSSKNLDKTIAKFNADEVIFSILNPSRSKQQKVVDQCLNTGVAMLHVPPVNDWINGELNVNQIKNLKIEDLLDRTEIKLDPERLRSFLGDKVILVTGAAGSIGSEIARQIALIGCKKLWLLDQAETPLYELEQELLGKGHRNFEAIIADVTQFDRIRYIFNTINPEIIFHAAAYKHVPLMENNPVEAIKVNALATRNLAELAQAGNVEKFVFVSTDKAVNPTNVMGASKRFGELLIKNLGGDCHFISTRFGNVLGSNGSVIPLFKKQIEAGGPVTITHPEITRYFMTIPEACSLVLEAGFMGDKNQTFVFDMGESVKIVDLARNMIRLYGLEPEKDISIIYTGLRPGEKLYEETLADGEVNENTHHPKIQIFKDPTPSSLTIDFDRIENLVSNNDNEGLIKELKRIIPEFKSNNSVYSKLD</sequence>
<proteinExistence type="inferred from homology"/>
<dbReference type="Proteomes" id="UP000321168">
    <property type="component" value="Unassembled WGS sequence"/>
</dbReference>
<dbReference type="RefSeq" id="WP_147012995.1">
    <property type="nucleotide sequence ID" value="NZ_VORB01000002.1"/>
</dbReference>
<dbReference type="Gene3D" id="3.40.50.720">
    <property type="entry name" value="NAD(P)-binding Rossmann-like Domain"/>
    <property type="match status" value="2"/>
</dbReference>
<keyword evidence="2" id="KW-1133">Transmembrane helix</keyword>